<organism evidence="2 3">
    <name type="scientific">Pyrenophora seminiperda CCB06</name>
    <dbReference type="NCBI Taxonomy" id="1302712"/>
    <lineage>
        <taxon>Eukaryota</taxon>
        <taxon>Fungi</taxon>
        <taxon>Dikarya</taxon>
        <taxon>Ascomycota</taxon>
        <taxon>Pezizomycotina</taxon>
        <taxon>Dothideomycetes</taxon>
        <taxon>Pleosporomycetidae</taxon>
        <taxon>Pleosporales</taxon>
        <taxon>Pleosporineae</taxon>
        <taxon>Pleosporaceae</taxon>
        <taxon>Pyrenophora</taxon>
    </lineage>
</organism>
<keyword evidence="3" id="KW-1185">Reference proteome</keyword>
<evidence type="ECO:0000313" key="3">
    <source>
        <dbReference type="Proteomes" id="UP000265663"/>
    </source>
</evidence>
<accession>A0A3M7LXV7</accession>
<dbReference type="OrthoDB" id="3797007at2759"/>
<name>A0A3M7LXV7_9PLEO</name>
<protein>
    <submittedName>
        <fullName evidence="2">Uncharacterized protein</fullName>
    </submittedName>
</protein>
<sequence>MTSGVGPEFPQVDSDLEYMLSLAIAERTPIDPALSQDLPGGYDAFMPDAAPQDFFYNTPESFPYSDEYREAPVVATDELVDDTFESFVAHSDEYHEAPVAATNELVYDTPESLAPHSEEYHKAPTVVSDDLVDTDADAEDEDEDEEVAASEHWETLVNFSIPDSTQSFSCNIPELQALYTQYLNSYNPSSHTPNTTRMQYAKALIYAMLTHYYPVSKGYTVAPTSIGPLASRGMNFILAASDNSDLYPDPPAKKKSRANSSKKTKKREPIQAKKVLELRRGMTYLMGLKYDAIAPEDIAAFVVLRKKEEEEEEEEEGEVLVEKGDGAISTCTLQPYTYAYILLPQWDTTSTTTLPRYSSSNKLHRSDVLLDALYTGGNIRHGYGFLLFGPLIEFYKLHAGEEWEFREIINGDSEDEEVQDVEMEMELMAYEGREGSLDMRSNGLGDVDGVFRRVGEWEVGYREG</sequence>
<feature type="region of interest" description="Disordered" evidence="1">
    <location>
        <begin position="247"/>
        <end position="270"/>
    </location>
</feature>
<evidence type="ECO:0000256" key="1">
    <source>
        <dbReference type="SAM" id="MobiDB-lite"/>
    </source>
</evidence>
<dbReference type="AlphaFoldDB" id="A0A3M7LXV7"/>
<dbReference type="EMBL" id="KE747810">
    <property type="protein sequence ID" value="RMZ67078.1"/>
    <property type="molecule type" value="Genomic_DNA"/>
</dbReference>
<proteinExistence type="predicted"/>
<dbReference type="Proteomes" id="UP000265663">
    <property type="component" value="Unassembled WGS sequence"/>
</dbReference>
<gene>
    <name evidence="2" type="ORF">GMOD_00000954</name>
</gene>
<evidence type="ECO:0000313" key="2">
    <source>
        <dbReference type="EMBL" id="RMZ67078.1"/>
    </source>
</evidence>
<reference evidence="2 3" key="1">
    <citation type="journal article" date="2014" name="PLoS ONE">
        <title>De novo Genome Assembly of the Fungal Plant Pathogen Pyrenophora semeniperda.</title>
        <authorList>
            <person name="Soliai M.M."/>
            <person name="Meyer S.E."/>
            <person name="Udall J.A."/>
            <person name="Elzinga D.E."/>
            <person name="Hermansen R.A."/>
            <person name="Bodily P.M."/>
            <person name="Hart A.A."/>
            <person name="Coleman C.E."/>
        </authorList>
    </citation>
    <scope>NUCLEOTIDE SEQUENCE [LARGE SCALE GENOMIC DNA]</scope>
    <source>
        <strain evidence="2 3">CCB06</strain>
        <tissue evidence="2">Mycelium</tissue>
    </source>
</reference>
<feature type="compositionally biased region" description="Basic residues" evidence="1">
    <location>
        <begin position="253"/>
        <end position="266"/>
    </location>
</feature>